<gene>
    <name evidence="2" type="primary">yeaI</name>
    <name evidence="2" type="ORF">HDCHBGLK_01066</name>
</gene>
<feature type="domain" description="GGDEF" evidence="1">
    <location>
        <begin position="28"/>
        <end position="104"/>
    </location>
</feature>
<dbReference type="InterPro" id="IPR052155">
    <property type="entry name" value="Biofilm_reg_signaling"/>
</dbReference>
<reference evidence="2 3" key="1">
    <citation type="journal article" date="2019" name="Appl. Environ. Microbiol.">
        <title>Clostridium scindens ATCC 35704: integration of nutritional requirements, the complete genome sequence, and global transcriptional responses to bile acids.</title>
        <authorList>
            <person name="Devendran S."/>
            <person name="Shrestha R."/>
            <person name="Alves J.M.P."/>
            <person name="Wolf P.G."/>
            <person name="Ly L."/>
            <person name="Hernandez A.G."/>
            <person name="Mendez-Garcia C."/>
            <person name="Inboden A."/>
            <person name="Wiley J."/>
            <person name="Paul O."/>
            <person name="Allen A."/>
            <person name="Springer E."/>
            <person name="Wright C.L."/>
            <person name="Fields C.J."/>
            <person name="Daniel S.L."/>
            <person name="Ridlon J.M."/>
        </authorList>
    </citation>
    <scope>NUCLEOTIDE SEQUENCE [LARGE SCALE GENOMIC DNA]</scope>
    <source>
        <strain evidence="2 3">ATCC 35704</strain>
    </source>
</reference>
<dbReference type="PANTHER" id="PTHR44757">
    <property type="entry name" value="DIGUANYLATE CYCLASE DGCP"/>
    <property type="match status" value="1"/>
</dbReference>
<dbReference type="Gene3D" id="3.30.70.270">
    <property type="match status" value="1"/>
</dbReference>
<dbReference type="InterPro" id="IPR000160">
    <property type="entry name" value="GGDEF_dom"/>
</dbReference>
<dbReference type="AlphaFoldDB" id="A0A494WNF6"/>
<evidence type="ECO:0000313" key="3">
    <source>
        <dbReference type="Proteomes" id="UP000289664"/>
    </source>
</evidence>
<dbReference type="RefSeq" id="WP_039909825.1">
    <property type="nucleotide sequence ID" value="NZ_CP036170.1"/>
</dbReference>
<dbReference type="PROSITE" id="PS50887">
    <property type="entry name" value="GGDEF"/>
    <property type="match status" value="1"/>
</dbReference>
<dbReference type="SUPFAM" id="SSF55073">
    <property type="entry name" value="Nucleotide cyclase"/>
    <property type="match status" value="1"/>
</dbReference>
<name>A0A494WNF6_CLOS5</name>
<evidence type="ECO:0000259" key="1">
    <source>
        <dbReference type="PROSITE" id="PS50887"/>
    </source>
</evidence>
<dbReference type="KEGG" id="csci:HDCHBGLK_01066"/>
<proteinExistence type="predicted"/>
<evidence type="ECO:0000313" key="2">
    <source>
        <dbReference type="EMBL" id="QBF73691.1"/>
    </source>
</evidence>
<dbReference type="EMBL" id="CP036170">
    <property type="protein sequence ID" value="QBF73691.1"/>
    <property type="molecule type" value="Genomic_DNA"/>
</dbReference>
<dbReference type="InterPro" id="IPR029787">
    <property type="entry name" value="Nucleotide_cyclase"/>
</dbReference>
<organism evidence="2 3">
    <name type="scientific">Clostridium scindens (strain ATCC 35704 / DSM 5676 / VPI 13733 / 19)</name>
    <dbReference type="NCBI Taxonomy" id="411468"/>
    <lineage>
        <taxon>Bacteria</taxon>
        <taxon>Bacillati</taxon>
        <taxon>Bacillota</taxon>
        <taxon>Clostridia</taxon>
        <taxon>Lachnospirales</taxon>
        <taxon>Lachnospiraceae</taxon>
    </lineage>
</organism>
<accession>A0A494WNF6</accession>
<protein>
    <submittedName>
        <fullName evidence="2">Inner membrane protein YeaI</fullName>
    </submittedName>
</protein>
<dbReference type="GeneID" id="62695292"/>
<dbReference type="Pfam" id="PF00990">
    <property type="entry name" value="GGDEF"/>
    <property type="match status" value="1"/>
</dbReference>
<sequence>MAYKDLLTGLSTRNELEDFMSSHLKNGYSGMLLEIDIHDFRGINLKYGYQMGDRLLKRVAQIAEKMAEGCGVAARIGLDIFAIFFTEEAKREQVYQDYNNKARN</sequence>
<dbReference type="InterPro" id="IPR043128">
    <property type="entry name" value="Rev_trsase/Diguanyl_cyclase"/>
</dbReference>
<dbReference type="PANTHER" id="PTHR44757:SF2">
    <property type="entry name" value="BIOFILM ARCHITECTURE MAINTENANCE PROTEIN MBAA"/>
    <property type="match status" value="1"/>
</dbReference>
<dbReference type="Proteomes" id="UP000289664">
    <property type="component" value="Chromosome"/>
</dbReference>
<dbReference type="OrthoDB" id="9805474at2"/>
<keyword evidence="3" id="KW-1185">Reference proteome</keyword>
<dbReference type="NCBIfam" id="TIGR00254">
    <property type="entry name" value="GGDEF"/>
    <property type="match status" value="1"/>
</dbReference>